<dbReference type="Gene3D" id="3.90.1150.10">
    <property type="entry name" value="Aspartate Aminotransferase, domain 1"/>
    <property type="match status" value="1"/>
</dbReference>
<dbReference type="SUPFAM" id="SSF53383">
    <property type="entry name" value="PLP-dependent transferases"/>
    <property type="match status" value="1"/>
</dbReference>
<dbReference type="InterPro" id="IPR015421">
    <property type="entry name" value="PyrdxlP-dep_Trfase_major"/>
</dbReference>
<name>A6BEN2_9FIRM</name>
<comment type="caution">
    <text evidence="4">The sequence shown here is derived from an EMBL/GenBank/DDBJ whole genome shotgun (WGS) entry which is preliminary data.</text>
</comment>
<gene>
    <name evidence="4" type="ORF">DORLON_00752</name>
</gene>
<sequence length="380" mass="42841">MAMPERENIKIVSIGWKIMKKKPEFHGSDLEKIADYYHLDKEKIVLFGANVNPLGLSGQVKKDLAEHLDIISSYPDRDYTDLKKAIAAYTNTSPEHIVVGNGSTELISLLISQRAPKRALLLGPTYSEYARELNLVGGTLEYYNLKEEQDFRLDISDLTDTLKSDIDLLIICNPNNPTSSAISTADMKKLLTVCRSLGIFVMIDETYIEFAPEGTSLSAVSLVPEFDNFMVIRGVSKFFAAPGLRFGYGLTSNQAFLQTLLTHQNPWSLNSIGAYAGERMLKDTDYIQKTWSLIDSERTRMCTELSGLDTVKIYPAYANFVLVKILKEGLTSFDVFEKAIHQNLMIRDCSSFESLNGEYVRFCIMNPEDNDRLLDVFRSL</sequence>
<protein>
    <submittedName>
        <fullName evidence="4">Putative histidinol-phosphate transaminase</fullName>
    </submittedName>
</protein>
<dbReference type="HOGENOM" id="CLU_017584_3_2_9"/>
<feature type="domain" description="Aminotransferase class I/classII large" evidence="3">
    <location>
        <begin position="43"/>
        <end position="376"/>
    </location>
</feature>
<evidence type="ECO:0000313" key="4">
    <source>
        <dbReference type="EMBL" id="EDM64071.1"/>
    </source>
</evidence>
<dbReference type="InterPro" id="IPR004839">
    <property type="entry name" value="Aminotransferase_I/II_large"/>
</dbReference>
<proteinExistence type="predicted"/>
<organism evidence="4 5">
    <name type="scientific">Dorea longicatena DSM 13814</name>
    <dbReference type="NCBI Taxonomy" id="411462"/>
    <lineage>
        <taxon>Bacteria</taxon>
        <taxon>Bacillati</taxon>
        <taxon>Bacillota</taxon>
        <taxon>Clostridia</taxon>
        <taxon>Lachnospirales</taxon>
        <taxon>Lachnospiraceae</taxon>
        <taxon>Dorea</taxon>
    </lineage>
</organism>
<evidence type="ECO:0000313" key="5">
    <source>
        <dbReference type="Proteomes" id="UP000004016"/>
    </source>
</evidence>
<dbReference type="PANTHER" id="PTHR42885:SF1">
    <property type="entry name" value="THREONINE-PHOSPHATE DECARBOXYLASE"/>
    <property type="match status" value="1"/>
</dbReference>
<dbReference type="PANTHER" id="PTHR42885">
    <property type="entry name" value="HISTIDINOL-PHOSPHATE AMINOTRANSFERASE-RELATED"/>
    <property type="match status" value="1"/>
</dbReference>
<reference evidence="4 5" key="1">
    <citation type="submission" date="2007-03" db="EMBL/GenBank/DDBJ databases">
        <authorList>
            <person name="Fulton L."/>
            <person name="Clifton S."/>
            <person name="Fulton B."/>
            <person name="Xu J."/>
            <person name="Minx P."/>
            <person name="Pepin K.H."/>
            <person name="Johnson M."/>
            <person name="Thiruvilangam P."/>
            <person name="Bhonagiri V."/>
            <person name="Nash W.E."/>
            <person name="Mardis E.R."/>
            <person name="Wilson R.K."/>
        </authorList>
    </citation>
    <scope>NUCLEOTIDE SEQUENCE [LARGE SCALE GENOMIC DNA]</scope>
    <source>
        <strain evidence="4 5">DSM 13814</strain>
    </source>
</reference>
<dbReference type="Gene3D" id="3.40.640.10">
    <property type="entry name" value="Type I PLP-dependent aspartate aminotransferase-like (Major domain)"/>
    <property type="match status" value="1"/>
</dbReference>
<evidence type="ECO:0000256" key="2">
    <source>
        <dbReference type="ARBA" id="ARBA00022898"/>
    </source>
</evidence>
<evidence type="ECO:0000256" key="1">
    <source>
        <dbReference type="ARBA" id="ARBA00001933"/>
    </source>
</evidence>
<accession>A6BEN2</accession>
<comment type="cofactor">
    <cofactor evidence="1">
        <name>pyridoxal 5'-phosphate</name>
        <dbReference type="ChEBI" id="CHEBI:597326"/>
    </cofactor>
</comment>
<evidence type="ECO:0000259" key="3">
    <source>
        <dbReference type="Pfam" id="PF00155"/>
    </source>
</evidence>
<dbReference type="Pfam" id="PF00155">
    <property type="entry name" value="Aminotran_1_2"/>
    <property type="match status" value="1"/>
</dbReference>
<dbReference type="EMBL" id="AAXB02000002">
    <property type="protein sequence ID" value="EDM64071.1"/>
    <property type="molecule type" value="Genomic_DNA"/>
</dbReference>
<keyword evidence="2" id="KW-0663">Pyridoxal phosphate</keyword>
<dbReference type="CDD" id="cd00609">
    <property type="entry name" value="AAT_like"/>
    <property type="match status" value="1"/>
</dbReference>
<dbReference type="InterPro" id="IPR015422">
    <property type="entry name" value="PyrdxlP-dep_Trfase_small"/>
</dbReference>
<dbReference type="GO" id="GO:0003824">
    <property type="term" value="F:catalytic activity"/>
    <property type="evidence" value="ECO:0007669"/>
    <property type="project" value="UniProtKB-ARBA"/>
</dbReference>
<dbReference type="Proteomes" id="UP000004016">
    <property type="component" value="Unassembled WGS sequence"/>
</dbReference>
<dbReference type="eggNOG" id="COG0079">
    <property type="taxonomic scope" value="Bacteria"/>
</dbReference>
<reference evidence="4 5" key="2">
    <citation type="submission" date="2007-04" db="EMBL/GenBank/DDBJ databases">
        <title>Draft genome sequence of Dorea longicatena (DSM 13814).</title>
        <authorList>
            <person name="Sudarsanam P."/>
            <person name="Ley R."/>
            <person name="Guruge J."/>
            <person name="Turnbaugh P.J."/>
            <person name="Mahowald M."/>
            <person name="Liep D."/>
            <person name="Gordon J."/>
        </authorList>
    </citation>
    <scope>NUCLEOTIDE SEQUENCE [LARGE SCALE GENOMIC DNA]</scope>
    <source>
        <strain evidence="4 5">DSM 13814</strain>
    </source>
</reference>
<dbReference type="GO" id="GO:0030170">
    <property type="term" value="F:pyridoxal phosphate binding"/>
    <property type="evidence" value="ECO:0007669"/>
    <property type="project" value="InterPro"/>
</dbReference>
<dbReference type="AlphaFoldDB" id="A6BEN2"/>
<dbReference type="InterPro" id="IPR015424">
    <property type="entry name" value="PyrdxlP-dep_Trfase"/>
</dbReference>